<proteinExistence type="predicted"/>
<comment type="caution">
    <text evidence="2">The sequence shown here is derived from an EMBL/GenBank/DDBJ whole genome shotgun (WGS) entry which is preliminary data.</text>
</comment>
<evidence type="ECO:0000256" key="1">
    <source>
        <dbReference type="SAM" id="MobiDB-lite"/>
    </source>
</evidence>
<dbReference type="Proteomes" id="UP000621455">
    <property type="component" value="Unassembled WGS sequence"/>
</dbReference>
<accession>A0ABX0NC00</accession>
<name>A0ABX0NC00_9BURK</name>
<gene>
    <name evidence="2" type="ORF">F2P44_26685</name>
</gene>
<reference evidence="2 3" key="1">
    <citation type="submission" date="2019-10" db="EMBL/GenBank/DDBJ databases">
        <title>Taxonomy of Antarctic Massilia spp.: description of Massilia rubra sp. nov., Massilia aquatica sp. nov., Massilia mucilaginosa sp. nov., Massilia frigida sp. nov. isolated from streams, lakes and regoliths.</title>
        <authorList>
            <person name="Holochova P."/>
            <person name="Sedlacek I."/>
            <person name="Kralova S."/>
            <person name="Maslanova I."/>
            <person name="Busse H.-J."/>
            <person name="Stankova E."/>
            <person name="Vrbovska V."/>
            <person name="Kovarovic V."/>
            <person name="Bartak M."/>
            <person name="Svec P."/>
            <person name="Pantucek R."/>
        </authorList>
    </citation>
    <scope>NUCLEOTIDE SEQUENCE [LARGE SCALE GENOMIC DNA]</scope>
    <source>
        <strain evidence="2 3">CCM 8695</strain>
    </source>
</reference>
<feature type="region of interest" description="Disordered" evidence="1">
    <location>
        <begin position="296"/>
        <end position="328"/>
    </location>
</feature>
<feature type="compositionally biased region" description="Low complexity" evidence="1">
    <location>
        <begin position="311"/>
        <end position="328"/>
    </location>
</feature>
<evidence type="ECO:0008006" key="4">
    <source>
        <dbReference type="Google" id="ProtNLM"/>
    </source>
</evidence>
<evidence type="ECO:0000313" key="2">
    <source>
        <dbReference type="EMBL" id="NHZ82833.1"/>
    </source>
</evidence>
<dbReference type="EMBL" id="WHJG01000039">
    <property type="protein sequence ID" value="NHZ82833.1"/>
    <property type="molecule type" value="Genomic_DNA"/>
</dbReference>
<dbReference type="SUPFAM" id="SSF52833">
    <property type="entry name" value="Thioredoxin-like"/>
    <property type="match status" value="1"/>
</dbReference>
<dbReference type="Gene3D" id="3.40.30.10">
    <property type="entry name" value="Glutaredoxin"/>
    <property type="match status" value="1"/>
</dbReference>
<keyword evidence="3" id="KW-1185">Reference proteome</keyword>
<sequence length="328" mass="34589">MSTALFRHATSHVYFYEGFPLKINAHRAGFPVIATLLGLACVMGTGSALADSSSAKANLQANIRRAGVTLPDLDAPGVVTVPAMVKGMYGIYTADGRIVSLTNEAGTITGKGTGLSTVGLQPGKPRPMTPEQLAELRNEIMANLAYDKLIKVSYGNGGGRKILMFTAVDCPACNQLEKDLRKAAPLMNTTFYLATGSLRDSSAGGLPFLDKVARIRCDDNPGQAWQTYWANRSVPPARACAITAASAEYDFYLLFRIMQAVKAIKPAIPMLVSEDGTGLPLFAGLTPAKAAAAFGPERKTSALQPTTQWLAAAQASKPAQPAPGGKAR</sequence>
<dbReference type="RefSeq" id="WP_167091494.1">
    <property type="nucleotide sequence ID" value="NZ_WHJG01000039.1"/>
</dbReference>
<protein>
    <recommendedName>
        <fullName evidence="4">Thioredoxin-like fold domain-containing protein</fullName>
    </recommendedName>
</protein>
<evidence type="ECO:0000313" key="3">
    <source>
        <dbReference type="Proteomes" id="UP000621455"/>
    </source>
</evidence>
<dbReference type="InterPro" id="IPR036249">
    <property type="entry name" value="Thioredoxin-like_sf"/>
</dbReference>
<organism evidence="2 3">
    <name type="scientific">Massilia frigida</name>
    <dbReference type="NCBI Taxonomy" id="2609281"/>
    <lineage>
        <taxon>Bacteria</taxon>
        <taxon>Pseudomonadati</taxon>
        <taxon>Pseudomonadota</taxon>
        <taxon>Betaproteobacteria</taxon>
        <taxon>Burkholderiales</taxon>
        <taxon>Oxalobacteraceae</taxon>
        <taxon>Telluria group</taxon>
        <taxon>Massilia</taxon>
    </lineage>
</organism>